<accession>A0A5Y7AJG7</accession>
<comment type="caution">
    <text evidence="1">The sequence shown here is derived from an EMBL/GenBank/DDBJ whole genome shotgun (WGS) entry which is preliminary data.</text>
</comment>
<name>A0A5Y7AJG7_SALIN</name>
<dbReference type="Proteomes" id="UP000427205">
    <property type="component" value="Unassembled WGS sequence"/>
</dbReference>
<sequence length="202" mass="23931">MNLYNCDEITFSYTKTSFEELKGFLEKKANLDSLNQLSVGEFDFMSVFESDDMKIPQVYRSENALKALFFPCQTTQGTVMVCNIKDGWETLRHQLSGVIKHGFYSFRLDGEKTADVMNSLTYSENMTKTRVVYSMTDPQWKFYQRGDKLWFEDESYYNNRIIRKRMNKIILTEYCKKLKLDIDSDVFWNVSGETMLFTRCYK</sequence>
<dbReference type="AlphaFoldDB" id="A0A5Y7AJG7"/>
<proteinExistence type="predicted"/>
<evidence type="ECO:0000313" key="1">
    <source>
        <dbReference type="EMBL" id="ECK9502810.1"/>
    </source>
</evidence>
<dbReference type="EMBL" id="AAJEDC010000010">
    <property type="protein sequence ID" value="ECK9502810.1"/>
    <property type="molecule type" value="Genomic_DNA"/>
</dbReference>
<protein>
    <submittedName>
        <fullName evidence="1">Uncharacterized protein</fullName>
    </submittedName>
</protein>
<reference evidence="1 2" key="1">
    <citation type="submission" date="2019-05" db="EMBL/GenBank/DDBJ databases">
        <authorList>
            <consortium name="GenomeTrakr network: Whole genome sequencing for foodborne pathogen traceback"/>
        </authorList>
    </citation>
    <scope>NUCLEOTIDE SEQUENCE [LARGE SCALE GENOMIC DNA]</scope>
    <source>
        <strain evidence="1 2">CFSAN000522</strain>
    </source>
</reference>
<gene>
    <name evidence="1" type="ORF">CFSAN000522_16290</name>
</gene>
<organism evidence="1 2">
    <name type="scientific">Salmonella enterica subsp. enterica serovar Infantis str. CFSAN000522</name>
    <dbReference type="NCBI Taxonomy" id="1299258"/>
    <lineage>
        <taxon>Bacteria</taxon>
        <taxon>Pseudomonadati</taxon>
        <taxon>Pseudomonadota</taxon>
        <taxon>Gammaproteobacteria</taxon>
        <taxon>Enterobacterales</taxon>
        <taxon>Enterobacteriaceae</taxon>
        <taxon>Salmonella</taxon>
    </lineage>
</organism>
<evidence type="ECO:0000313" key="2">
    <source>
        <dbReference type="Proteomes" id="UP000427205"/>
    </source>
</evidence>